<keyword evidence="1" id="KW-0472">Membrane</keyword>
<dbReference type="Proteomes" id="UP000002663">
    <property type="component" value="Chromosome"/>
</dbReference>
<accession>A0AAN1SHB6</accession>
<dbReference type="AlphaFoldDB" id="A0AAN1SHB6"/>
<evidence type="ECO:0000256" key="1">
    <source>
        <dbReference type="SAM" id="Phobius"/>
    </source>
</evidence>
<feature type="transmembrane region" description="Helical" evidence="1">
    <location>
        <begin position="6"/>
        <end position="27"/>
    </location>
</feature>
<organism evidence="2 3">
    <name type="scientific">Tetragenococcus halophilus (strain DSM 20338 / JCM 20259 / NCIMB 9735 / NBRC 12172)</name>
    <name type="common">Pediococcus halophilus</name>
    <dbReference type="NCBI Taxonomy" id="945021"/>
    <lineage>
        <taxon>Bacteria</taxon>
        <taxon>Bacillati</taxon>
        <taxon>Bacillota</taxon>
        <taxon>Bacilli</taxon>
        <taxon>Lactobacillales</taxon>
        <taxon>Enterococcaceae</taxon>
        <taxon>Tetragenococcus</taxon>
    </lineage>
</organism>
<proteinExistence type="predicted"/>
<gene>
    <name evidence="2" type="ordered locus">TEH_08560</name>
</gene>
<sequence length="200" mass="23066">MIDNTAIWAAVLTAGAGIIGKGIEYFLNWKNESKKIDTEATNEFKNEIEYIICDIIVGIHNGYSAVETILSQLMDAMQTEGTVSNKDEYSRQLYEEIARVNYATENIIKNERLLRLKVPIEMDGLFYDLKNQINETTNILQNHILELSDHFSTIDDNADKESDQYKEMGIFLQTHKELKKTQQEPINRILEEARKFLAEL</sequence>
<dbReference type="RefSeq" id="WP_014124247.1">
    <property type="nucleotide sequence ID" value="NC_016052.1"/>
</dbReference>
<evidence type="ECO:0000313" key="2">
    <source>
        <dbReference type="EMBL" id="BAK94183.1"/>
    </source>
</evidence>
<reference evidence="2 3" key="1">
    <citation type="submission" date="2011-01" db="EMBL/GenBank/DDBJ databases">
        <title>Whole genome sequence of Tetragenococcus halophilus NBRC 12172.</title>
        <authorList>
            <person name="Nakazawa H."/>
            <person name="Omata S."/>
            <person name="Koga C."/>
            <person name="Watanabe Y."/>
            <person name="Katano Y."/>
            <person name="Ito N."/>
            <person name="Tsukatani N."/>
            <person name="Ankai A."/>
            <person name="Oguchi A."/>
            <person name="Fukui S."/>
            <person name="Yashiro I."/>
            <person name="Kamata S."/>
            <person name="Hashimoto Y."/>
            <person name="Yamazaki J."/>
            <person name="Taguchi H."/>
            <person name="Tanaka A."/>
            <person name="Koyama T."/>
            <person name="Ichige A."/>
            <person name="Hanya Y."/>
            <person name="Tanikawa S."/>
            <person name="Yamazaki S."/>
            <person name="Fujita N."/>
        </authorList>
    </citation>
    <scope>NUCLEOTIDE SEQUENCE [LARGE SCALE GENOMIC DNA]</scope>
    <source>
        <strain evidence="3">DSM 20338 / JCM 20259 / NCIMB 9735 / NBRC 12172</strain>
    </source>
</reference>
<dbReference type="EMBL" id="AP012046">
    <property type="protein sequence ID" value="BAK94183.1"/>
    <property type="molecule type" value="Genomic_DNA"/>
</dbReference>
<evidence type="ECO:0000313" key="3">
    <source>
        <dbReference type="Proteomes" id="UP000002663"/>
    </source>
</evidence>
<keyword evidence="1" id="KW-0812">Transmembrane</keyword>
<dbReference type="KEGG" id="thl:TEH_08560"/>
<protein>
    <submittedName>
        <fullName evidence="2">Uncharacterized protein</fullName>
    </submittedName>
</protein>
<keyword evidence="1" id="KW-1133">Transmembrane helix</keyword>
<name>A0AAN1SHB6_TETHN</name>